<dbReference type="AlphaFoldDB" id="A0A165GPJ7"/>
<proteinExistence type="predicted"/>
<feature type="binding site" evidence="5">
    <location>
        <position position="157"/>
    </location>
    <ligand>
        <name>Mg(2+)</name>
        <dbReference type="ChEBI" id="CHEBI:18420"/>
    </ligand>
</feature>
<evidence type="ECO:0000256" key="1">
    <source>
        <dbReference type="ARBA" id="ARBA00001946"/>
    </source>
</evidence>
<name>A0A165GPJ7_9BASI</name>
<dbReference type="Gene3D" id="3.20.20.60">
    <property type="entry name" value="Phosphoenolpyruvate-binding domains"/>
    <property type="match status" value="1"/>
</dbReference>
<evidence type="ECO:0000256" key="2">
    <source>
        <dbReference type="ARBA" id="ARBA00022723"/>
    </source>
</evidence>
<evidence type="ECO:0000256" key="4">
    <source>
        <dbReference type="PIRSR" id="PIRSR015582-1"/>
    </source>
</evidence>
<keyword evidence="3 5" id="KW-0460">Magnesium</keyword>
<dbReference type="PANTHER" id="PTHR32308:SF0">
    <property type="entry name" value="HPCH_HPAI ALDOLASE_CITRATE LYASE DOMAIN-CONTAINING PROTEIN"/>
    <property type="match status" value="1"/>
</dbReference>
<dbReference type="InterPro" id="IPR005000">
    <property type="entry name" value="Aldolase/citrate-lyase_domain"/>
</dbReference>
<dbReference type="EMBL" id="KV423952">
    <property type="protein sequence ID" value="KZT58314.1"/>
    <property type="molecule type" value="Genomic_DNA"/>
</dbReference>
<feature type="binding site" evidence="5">
    <location>
        <position position="128"/>
    </location>
    <ligand>
        <name>Mg(2+)</name>
        <dbReference type="ChEBI" id="CHEBI:18420"/>
    </ligand>
</feature>
<keyword evidence="2 5" id="KW-0479">Metal-binding</keyword>
<dbReference type="PANTHER" id="PTHR32308">
    <property type="entry name" value="LYASE BETA SUBUNIT, PUTATIVE (AFU_ORTHOLOGUE AFUA_4G13030)-RELATED"/>
    <property type="match status" value="1"/>
</dbReference>
<comment type="cofactor">
    <cofactor evidence="1">
        <name>Mg(2+)</name>
        <dbReference type="ChEBI" id="CHEBI:18420"/>
    </cofactor>
</comment>
<evidence type="ECO:0000313" key="8">
    <source>
        <dbReference type="Proteomes" id="UP000076842"/>
    </source>
</evidence>
<dbReference type="GO" id="GO:0006107">
    <property type="term" value="P:oxaloacetate metabolic process"/>
    <property type="evidence" value="ECO:0007669"/>
    <property type="project" value="TreeGrafter"/>
</dbReference>
<keyword evidence="8" id="KW-1185">Reference proteome</keyword>
<dbReference type="OrthoDB" id="1773at2759"/>
<dbReference type="SUPFAM" id="SSF51621">
    <property type="entry name" value="Phosphoenolpyruvate/pyruvate domain"/>
    <property type="match status" value="1"/>
</dbReference>
<dbReference type="PIRSF" id="PIRSF015582">
    <property type="entry name" value="Cit_lyase_B"/>
    <property type="match status" value="1"/>
</dbReference>
<feature type="domain" description="HpcH/HpaI aldolase/citrate lyase" evidence="6">
    <location>
        <begin position="8"/>
        <end position="225"/>
    </location>
</feature>
<organism evidence="7 8">
    <name type="scientific">Calocera cornea HHB12733</name>
    <dbReference type="NCBI Taxonomy" id="1353952"/>
    <lineage>
        <taxon>Eukaryota</taxon>
        <taxon>Fungi</taxon>
        <taxon>Dikarya</taxon>
        <taxon>Basidiomycota</taxon>
        <taxon>Agaricomycotina</taxon>
        <taxon>Dacrymycetes</taxon>
        <taxon>Dacrymycetales</taxon>
        <taxon>Dacrymycetaceae</taxon>
        <taxon>Calocera</taxon>
    </lineage>
</organism>
<dbReference type="InterPro" id="IPR015813">
    <property type="entry name" value="Pyrv/PenolPyrv_kinase-like_dom"/>
</dbReference>
<keyword evidence="7" id="KW-0456">Lyase</keyword>
<dbReference type="Pfam" id="PF03328">
    <property type="entry name" value="HpcH_HpaI"/>
    <property type="match status" value="1"/>
</dbReference>
<dbReference type="GO" id="GO:0000287">
    <property type="term" value="F:magnesium ion binding"/>
    <property type="evidence" value="ECO:0007669"/>
    <property type="project" value="TreeGrafter"/>
</dbReference>
<evidence type="ECO:0000313" key="7">
    <source>
        <dbReference type="EMBL" id="KZT58314.1"/>
    </source>
</evidence>
<feature type="binding site" evidence="4">
    <location>
        <position position="69"/>
    </location>
    <ligand>
        <name>substrate</name>
    </ligand>
</feature>
<dbReference type="InterPro" id="IPR040442">
    <property type="entry name" value="Pyrv_kinase-like_dom_sf"/>
</dbReference>
<evidence type="ECO:0000259" key="6">
    <source>
        <dbReference type="Pfam" id="PF03328"/>
    </source>
</evidence>
<sequence>MILQCCPVPSSNPRMLLRSLASPADTIIYDLEDSVAPAHKHAARTALRHFLAHHSGQPRGNAHSAVAIRVNAVGTEWFDSDVRDLLHHPSITTLVLPKTHSPQELDALASAVHATAPGRALEVVASIESARAMWGLGAIAGWRAQQGGGAVTFAAEDYCADTGIQRTRSRRELLYPRARLATAAKAFGLRAIDMVCVDYKDEAVAREEAQEAREMGYDGKQAIHPSQVPLYNALFVPSPTELRRAALILAGMERANARDGAGAFGLDIDGRSEMIDEPMVKQARELLRRASAAGVHVPDGGDG</sequence>
<gene>
    <name evidence="7" type="ORF">CALCODRAFT_432873</name>
</gene>
<dbReference type="Proteomes" id="UP000076842">
    <property type="component" value="Unassembled WGS sequence"/>
</dbReference>
<protein>
    <submittedName>
        <fullName evidence="7">Beta subunit of citrate lyase</fullName>
    </submittedName>
</protein>
<dbReference type="STRING" id="1353952.A0A165GPJ7"/>
<dbReference type="InterPro" id="IPR011206">
    <property type="entry name" value="Citrate_lyase_beta/mcl1/mcl2"/>
</dbReference>
<accession>A0A165GPJ7</accession>
<evidence type="ECO:0000256" key="5">
    <source>
        <dbReference type="PIRSR" id="PIRSR015582-2"/>
    </source>
</evidence>
<dbReference type="GO" id="GO:0016829">
    <property type="term" value="F:lyase activity"/>
    <property type="evidence" value="ECO:0007669"/>
    <property type="project" value="UniProtKB-KW"/>
</dbReference>
<feature type="binding site" evidence="4">
    <location>
        <position position="128"/>
    </location>
    <ligand>
        <name>substrate</name>
    </ligand>
</feature>
<dbReference type="InParanoid" id="A0A165GPJ7"/>
<reference evidence="7 8" key="1">
    <citation type="journal article" date="2016" name="Mol. Biol. Evol.">
        <title>Comparative Genomics of Early-Diverging Mushroom-Forming Fungi Provides Insights into the Origins of Lignocellulose Decay Capabilities.</title>
        <authorList>
            <person name="Nagy L.G."/>
            <person name="Riley R."/>
            <person name="Tritt A."/>
            <person name="Adam C."/>
            <person name="Daum C."/>
            <person name="Floudas D."/>
            <person name="Sun H."/>
            <person name="Yadav J.S."/>
            <person name="Pangilinan J."/>
            <person name="Larsson K.H."/>
            <person name="Matsuura K."/>
            <person name="Barry K."/>
            <person name="Labutti K."/>
            <person name="Kuo R."/>
            <person name="Ohm R.A."/>
            <person name="Bhattacharya S.S."/>
            <person name="Shirouzu T."/>
            <person name="Yoshinaga Y."/>
            <person name="Martin F.M."/>
            <person name="Grigoriev I.V."/>
            <person name="Hibbett D.S."/>
        </authorList>
    </citation>
    <scope>NUCLEOTIDE SEQUENCE [LARGE SCALE GENOMIC DNA]</scope>
    <source>
        <strain evidence="7 8">HHB12733</strain>
    </source>
</reference>
<evidence type="ECO:0000256" key="3">
    <source>
        <dbReference type="ARBA" id="ARBA00022842"/>
    </source>
</evidence>